<dbReference type="AlphaFoldDB" id="A0A448XHX1"/>
<sequence length="76" mass="8244">MANRLSCSFTTLTIVIKPAVIFVSESLFLGPQETDQSEKPALSNGLALSGREEENKDCCLGALIDSRQSAELPWLC</sequence>
<reference evidence="1" key="1">
    <citation type="submission" date="2018-11" db="EMBL/GenBank/DDBJ databases">
        <authorList>
            <consortium name="Pathogen Informatics"/>
        </authorList>
    </citation>
    <scope>NUCLEOTIDE SEQUENCE</scope>
</reference>
<dbReference type="Proteomes" id="UP000784294">
    <property type="component" value="Unassembled WGS sequence"/>
</dbReference>
<gene>
    <name evidence="1" type="ORF">PXEA_LOCUS30363</name>
</gene>
<evidence type="ECO:0000313" key="2">
    <source>
        <dbReference type="Proteomes" id="UP000784294"/>
    </source>
</evidence>
<keyword evidence="2" id="KW-1185">Reference proteome</keyword>
<evidence type="ECO:0000313" key="1">
    <source>
        <dbReference type="EMBL" id="VEL36923.1"/>
    </source>
</evidence>
<comment type="caution">
    <text evidence="1">The sequence shown here is derived from an EMBL/GenBank/DDBJ whole genome shotgun (WGS) entry which is preliminary data.</text>
</comment>
<accession>A0A448XHX1</accession>
<protein>
    <submittedName>
        <fullName evidence="1">Uncharacterized protein</fullName>
    </submittedName>
</protein>
<organism evidence="1 2">
    <name type="scientific">Protopolystoma xenopodis</name>
    <dbReference type="NCBI Taxonomy" id="117903"/>
    <lineage>
        <taxon>Eukaryota</taxon>
        <taxon>Metazoa</taxon>
        <taxon>Spiralia</taxon>
        <taxon>Lophotrochozoa</taxon>
        <taxon>Platyhelminthes</taxon>
        <taxon>Monogenea</taxon>
        <taxon>Polyopisthocotylea</taxon>
        <taxon>Polystomatidea</taxon>
        <taxon>Polystomatidae</taxon>
        <taxon>Protopolystoma</taxon>
    </lineage>
</organism>
<name>A0A448XHX1_9PLAT</name>
<dbReference type="EMBL" id="CAAALY010253563">
    <property type="protein sequence ID" value="VEL36923.1"/>
    <property type="molecule type" value="Genomic_DNA"/>
</dbReference>
<proteinExistence type="predicted"/>